<dbReference type="Proteomes" id="UP001221142">
    <property type="component" value="Unassembled WGS sequence"/>
</dbReference>
<reference evidence="1" key="1">
    <citation type="submission" date="2023-03" db="EMBL/GenBank/DDBJ databases">
        <title>Massive genome expansion in bonnet fungi (Mycena s.s.) driven by repeated elements and novel gene families across ecological guilds.</title>
        <authorList>
            <consortium name="Lawrence Berkeley National Laboratory"/>
            <person name="Harder C.B."/>
            <person name="Miyauchi S."/>
            <person name="Viragh M."/>
            <person name="Kuo A."/>
            <person name="Thoen E."/>
            <person name="Andreopoulos B."/>
            <person name="Lu D."/>
            <person name="Skrede I."/>
            <person name="Drula E."/>
            <person name="Henrissat B."/>
            <person name="Morin E."/>
            <person name="Kohler A."/>
            <person name="Barry K."/>
            <person name="LaButti K."/>
            <person name="Morin E."/>
            <person name="Salamov A."/>
            <person name="Lipzen A."/>
            <person name="Mereny Z."/>
            <person name="Hegedus B."/>
            <person name="Baldrian P."/>
            <person name="Stursova M."/>
            <person name="Weitz H."/>
            <person name="Taylor A."/>
            <person name="Grigoriev I.V."/>
            <person name="Nagy L.G."/>
            <person name="Martin F."/>
            <person name="Kauserud H."/>
        </authorList>
    </citation>
    <scope>NUCLEOTIDE SEQUENCE</scope>
    <source>
        <strain evidence="1">9284</strain>
    </source>
</reference>
<accession>A0AAD7CMK5</accession>
<proteinExistence type="predicted"/>
<evidence type="ECO:0000313" key="2">
    <source>
        <dbReference type="Proteomes" id="UP001221142"/>
    </source>
</evidence>
<comment type="caution">
    <text evidence="1">The sequence shown here is derived from an EMBL/GenBank/DDBJ whole genome shotgun (WGS) entry which is preliminary data.</text>
</comment>
<name>A0AAD7CMK5_9AGAR</name>
<organism evidence="1 2">
    <name type="scientific">Roridomyces roridus</name>
    <dbReference type="NCBI Taxonomy" id="1738132"/>
    <lineage>
        <taxon>Eukaryota</taxon>
        <taxon>Fungi</taxon>
        <taxon>Dikarya</taxon>
        <taxon>Basidiomycota</taxon>
        <taxon>Agaricomycotina</taxon>
        <taxon>Agaricomycetes</taxon>
        <taxon>Agaricomycetidae</taxon>
        <taxon>Agaricales</taxon>
        <taxon>Marasmiineae</taxon>
        <taxon>Mycenaceae</taxon>
        <taxon>Roridomyces</taxon>
    </lineage>
</organism>
<dbReference type="EMBL" id="JARKIF010000001">
    <property type="protein sequence ID" value="KAJ7650797.1"/>
    <property type="molecule type" value="Genomic_DNA"/>
</dbReference>
<keyword evidence="2" id="KW-1185">Reference proteome</keyword>
<dbReference type="AlphaFoldDB" id="A0AAD7CMK5"/>
<evidence type="ECO:0000313" key="1">
    <source>
        <dbReference type="EMBL" id="KAJ7650797.1"/>
    </source>
</evidence>
<sequence length="115" mass="12736">MTIENQLELLRESIAVQVPYTGGVHLVKEDDLAVYYDVQGEERPCRVDLGTATEIELAVLLTACQKATFGVAARIFSTRPTARPERWTSVTLQCASTSLAFFRSSAPKFCPGRIR</sequence>
<gene>
    <name evidence="1" type="ORF">FB45DRAFT_888814</name>
</gene>
<protein>
    <submittedName>
        <fullName evidence="1">Uncharacterized protein</fullName>
    </submittedName>
</protein>